<evidence type="ECO:0000313" key="1">
    <source>
        <dbReference type="EMBL" id="CAF1152731.1"/>
    </source>
</evidence>
<protein>
    <submittedName>
        <fullName evidence="1">Uncharacterized protein</fullName>
    </submittedName>
</protein>
<evidence type="ECO:0000313" key="2">
    <source>
        <dbReference type="Proteomes" id="UP000663889"/>
    </source>
</evidence>
<proteinExistence type="predicted"/>
<dbReference type="Proteomes" id="UP000663889">
    <property type="component" value="Unassembled WGS sequence"/>
</dbReference>
<gene>
    <name evidence="1" type="ORF">SEV965_LOCUS18541</name>
</gene>
<accession>A0A814STP4</accession>
<comment type="caution">
    <text evidence="1">The sequence shown here is derived from an EMBL/GenBank/DDBJ whole genome shotgun (WGS) entry which is preliminary data.</text>
</comment>
<reference evidence="1" key="1">
    <citation type="submission" date="2021-02" db="EMBL/GenBank/DDBJ databases">
        <authorList>
            <person name="Nowell W R."/>
        </authorList>
    </citation>
    <scope>NUCLEOTIDE SEQUENCE</scope>
</reference>
<dbReference type="AlphaFoldDB" id="A0A814STP4"/>
<sequence>MSLPLKNLEPFTAIWLDPEIRLPSTSSSFTNARKKLRETINFLIDFSNADKCIDYIKDEDAKNIILIIAGRLARRIIPSIHNFQQLIAIYITCRPDNVMRNQEVTKQYHKVKSVSSSTDQLIEVIVRDQIDREKNENGLLLSLFNSEELLYGMSCKCLEYESELIIWTQTFLQFIIGTERQAGETDITELIKLLKERQNRKKSISLANSNDSQIQSVLFEIEISKRTTVSKAFVTFTNLDNLQENTETLFMFGTIFYLSSVSYVEEDKLWMIKLILCDDRNDDIKAVLKEVAGHLQENIERLGFNGGRYNETSYNNVHQANQSLTNVTNVDLPEIPLPSLYSSKRQGPITILESFPLTTKDENVLHITPSIDTIASMDAAFELSLDTPQNRVRWRIYILWCQTDIRNNAQSYWKFRIQLEKLHLNVRYFDTIDETVQEISRSKNELYFLITSDGLADVLISQVHNHPRVFYLYILSEFTVDKDTSNLVANYKKIRIITDNQQTIYNQIASDLNNTVESPLQHSNEIDDDSSFNQISFNVDEDFTPIAIIDSDYRPGNLFRDVSYDESVFMGFQLLIKIIYCLELTDEDKHDMIQYCRSKCDNNKSE</sequence>
<organism evidence="1 2">
    <name type="scientific">Rotaria sordida</name>
    <dbReference type="NCBI Taxonomy" id="392033"/>
    <lineage>
        <taxon>Eukaryota</taxon>
        <taxon>Metazoa</taxon>
        <taxon>Spiralia</taxon>
        <taxon>Gnathifera</taxon>
        <taxon>Rotifera</taxon>
        <taxon>Eurotatoria</taxon>
        <taxon>Bdelloidea</taxon>
        <taxon>Philodinida</taxon>
        <taxon>Philodinidae</taxon>
        <taxon>Rotaria</taxon>
    </lineage>
</organism>
<dbReference type="EMBL" id="CAJNOU010001108">
    <property type="protein sequence ID" value="CAF1152731.1"/>
    <property type="molecule type" value="Genomic_DNA"/>
</dbReference>
<name>A0A814STP4_9BILA</name>